<dbReference type="InterPro" id="IPR024047">
    <property type="entry name" value="MM3350-like_sf"/>
</dbReference>
<dbReference type="AlphaFoldDB" id="A0A371X672"/>
<proteinExistence type="predicted"/>
<dbReference type="InterPro" id="IPR012912">
    <property type="entry name" value="Plasmid_pRiA4b_Orf3-like"/>
</dbReference>
<dbReference type="EMBL" id="QURN01000018">
    <property type="protein sequence ID" value="RFC64712.1"/>
    <property type="molecule type" value="Genomic_DNA"/>
</dbReference>
<reference evidence="3" key="1">
    <citation type="submission" date="2018-08" db="EMBL/GenBank/DDBJ databases">
        <authorList>
            <person name="Im W.T."/>
        </authorList>
    </citation>
    <scope>NUCLEOTIDE SEQUENCE [LARGE SCALE GENOMIC DNA]</scope>
    <source>
        <strain evidence="3">LA-28</strain>
    </source>
</reference>
<evidence type="ECO:0000313" key="3">
    <source>
        <dbReference type="Proteomes" id="UP000262379"/>
    </source>
</evidence>
<organism evidence="2 3">
    <name type="scientific">Mesorhizobium denitrificans</name>
    <dbReference type="NCBI Taxonomy" id="2294114"/>
    <lineage>
        <taxon>Bacteria</taxon>
        <taxon>Pseudomonadati</taxon>
        <taxon>Pseudomonadota</taxon>
        <taxon>Alphaproteobacteria</taxon>
        <taxon>Hyphomicrobiales</taxon>
        <taxon>Phyllobacteriaceae</taxon>
        <taxon>Mesorhizobium</taxon>
    </lineage>
</organism>
<dbReference type="Pfam" id="PF07929">
    <property type="entry name" value="PRiA4_ORF3"/>
    <property type="match status" value="1"/>
</dbReference>
<dbReference type="PANTHER" id="PTHR41878">
    <property type="entry name" value="LEXA REPRESSOR-RELATED"/>
    <property type="match status" value="1"/>
</dbReference>
<sequence length="183" mass="21152">MSDDDTMVVYQLKVSLRGISPMIWRRLLVPARMTLYELHRAIQIAFGWEDYHLHAFKLHSREYSTTRTGERHRDPSGSEVMLANLQLRLRQRIIYEYDFGDMWVHEVRVEAKLRQEDGKTCPACIGGARAGPPEDVGGPFGYYALLARLADEEYEDDGLSAYDAERFSLREVNAALKRELAER</sequence>
<comment type="caution">
    <text evidence="2">The sequence shown here is derived from an EMBL/GenBank/DDBJ whole genome shotgun (WGS) entry which is preliminary data.</text>
</comment>
<gene>
    <name evidence="2" type="ORF">DY251_19075</name>
</gene>
<feature type="domain" description="Plasmid pRiA4b Orf3-like" evidence="1">
    <location>
        <begin position="9"/>
        <end position="169"/>
    </location>
</feature>
<evidence type="ECO:0000313" key="2">
    <source>
        <dbReference type="EMBL" id="RFC64712.1"/>
    </source>
</evidence>
<name>A0A371X672_9HYPH</name>
<dbReference type="Gene3D" id="3.10.290.30">
    <property type="entry name" value="MM3350-like"/>
    <property type="match status" value="1"/>
</dbReference>
<protein>
    <submittedName>
        <fullName evidence="2">Plasmid pRiA4b ORF-3 family protein</fullName>
    </submittedName>
</protein>
<dbReference type="SUPFAM" id="SSF159941">
    <property type="entry name" value="MM3350-like"/>
    <property type="match status" value="1"/>
</dbReference>
<accession>A0A371X672</accession>
<dbReference type="PANTHER" id="PTHR41878:SF1">
    <property type="entry name" value="TNPR PROTEIN"/>
    <property type="match status" value="1"/>
</dbReference>
<evidence type="ECO:0000259" key="1">
    <source>
        <dbReference type="Pfam" id="PF07929"/>
    </source>
</evidence>
<dbReference type="Proteomes" id="UP000262379">
    <property type="component" value="Unassembled WGS sequence"/>
</dbReference>
<keyword evidence="3" id="KW-1185">Reference proteome</keyword>
<dbReference type="RefSeq" id="WP_116625500.1">
    <property type="nucleotide sequence ID" value="NZ_QURN01000018.1"/>
</dbReference>